<feature type="signal peptide" evidence="1">
    <location>
        <begin position="1"/>
        <end position="20"/>
    </location>
</feature>
<evidence type="ECO:0000313" key="4">
    <source>
        <dbReference type="Proteomes" id="UP000198510"/>
    </source>
</evidence>
<evidence type="ECO:0000313" key="3">
    <source>
        <dbReference type="EMBL" id="SDM09883.1"/>
    </source>
</evidence>
<evidence type="ECO:0000256" key="1">
    <source>
        <dbReference type="SAM" id="SignalP"/>
    </source>
</evidence>
<feature type="domain" description="Secretion system C-terminal sorting" evidence="2">
    <location>
        <begin position="276"/>
        <end position="341"/>
    </location>
</feature>
<reference evidence="3 4" key="1">
    <citation type="submission" date="2016-10" db="EMBL/GenBank/DDBJ databases">
        <authorList>
            <person name="de Groot N.N."/>
        </authorList>
    </citation>
    <scope>NUCLEOTIDE SEQUENCE [LARGE SCALE GENOMIC DNA]</scope>
    <source>
        <strain evidence="3 4">DSM 25186</strain>
    </source>
</reference>
<organism evidence="3 4">
    <name type="scientific">Catalinimonas alkaloidigena</name>
    <dbReference type="NCBI Taxonomy" id="1075417"/>
    <lineage>
        <taxon>Bacteria</taxon>
        <taxon>Pseudomonadati</taxon>
        <taxon>Bacteroidota</taxon>
        <taxon>Cytophagia</taxon>
        <taxon>Cytophagales</taxon>
        <taxon>Catalimonadaceae</taxon>
        <taxon>Catalinimonas</taxon>
    </lineage>
</organism>
<feature type="chain" id="PRO_5011787516" evidence="1">
    <location>
        <begin position="21"/>
        <end position="353"/>
    </location>
</feature>
<gene>
    <name evidence="3" type="ORF">SAMN05421823_110157</name>
</gene>
<dbReference type="RefSeq" id="WP_176956159.1">
    <property type="nucleotide sequence ID" value="NZ_FNFO01000010.1"/>
</dbReference>
<sequence length="353" mass="38987">MKRFSLLIFLFFMMPLYLMAQTNVLYVSRTEDGGALPVGDQAIVNMLGTMGYTVQAVDQDTYRDDRELVDESVDVIVLSESISSNRAVAFSDSLPTYAKPIVSMEGLVFRDNIWGPLTQYEETGQFLKNGRGPNLPSLAHYSNTVINADHPLFEGTSIDAGETFAWATQSSEDTLPEVAYFYIDNYYANATTLAVVPGEVGQGDGYPTLVAVEPGDENDPDNPFMYRAVVWGVYSTGYTTLTEDFYTILGNAIDWVTEVPTSIKSDLLAGQALRAYPNPFRQSTTISFSTSKAADIEMRVFNQLGQEVARQNEFFTAGKGEMKFQSSGMKSGMYYYSLYADGLLAGTGKMMVQ</sequence>
<proteinExistence type="predicted"/>
<keyword evidence="1" id="KW-0732">Signal</keyword>
<dbReference type="STRING" id="1075417.SAMN05421823_110157"/>
<name>A0A1G9QFX1_9BACT</name>
<keyword evidence="4" id="KW-1185">Reference proteome</keyword>
<evidence type="ECO:0000259" key="2">
    <source>
        <dbReference type="Pfam" id="PF18962"/>
    </source>
</evidence>
<dbReference type="Pfam" id="PF18962">
    <property type="entry name" value="Por_Secre_tail"/>
    <property type="match status" value="1"/>
</dbReference>
<dbReference type="AlphaFoldDB" id="A0A1G9QFX1"/>
<dbReference type="InterPro" id="IPR026444">
    <property type="entry name" value="Secre_tail"/>
</dbReference>
<protein>
    <submittedName>
        <fullName evidence="3">Por secretion system C-terminal sorting domain-containing protein</fullName>
    </submittedName>
</protein>
<dbReference type="EMBL" id="FNFO01000010">
    <property type="protein sequence ID" value="SDM09883.1"/>
    <property type="molecule type" value="Genomic_DNA"/>
</dbReference>
<dbReference type="Proteomes" id="UP000198510">
    <property type="component" value="Unassembled WGS sequence"/>
</dbReference>
<dbReference type="NCBIfam" id="TIGR04183">
    <property type="entry name" value="Por_Secre_tail"/>
    <property type="match status" value="1"/>
</dbReference>
<accession>A0A1G9QFX1</accession>